<evidence type="ECO:0000259" key="10">
    <source>
        <dbReference type="Pfam" id="PF01618"/>
    </source>
</evidence>
<sequence length="218" mass="24083">MDGVNAIVKFFQEGGTFMYPIILVFALGTAIGLERYFYLTRAKLINRSMWDKLTPLVKANNYQQAMAISSRSKSDVGKILAYGLTRLQATKRRDDIEMAMEEGLMEVIPRLEKRTHYLATFANIATLLGLLGTIIGLIQAFTAVASANPADKADLLSASISVAMNTTAFGLMAAIPLLLMYTVLQTKTTELVDSMEMATVKFLNAITEYRQPSHRNAD</sequence>
<proteinExistence type="inferred from homology"/>
<comment type="subcellular location">
    <subcellularLocation>
        <location evidence="1">Cell membrane</location>
        <topology evidence="1">Multi-pass membrane protein</topology>
    </subcellularLocation>
</comment>
<evidence type="ECO:0000256" key="5">
    <source>
        <dbReference type="ARBA" id="ARBA00022692"/>
    </source>
</evidence>
<evidence type="ECO:0000256" key="1">
    <source>
        <dbReference type="ARBA" id="ARBA00004651"/>
    </source>
</evidence>
<keyword evidence="8 9" id="KW-0472">Membrane</keyword>
<dbReference type="PANTHER" id="PTHR30625:SF15">
    <property type="entry name" value="BIOPOLYMER TRANSPORT PROTEIN EXBB"/>
    <property type="match status" value="1"/>
</dbReference>
<evidence type="ECO:0000256" key="4">
    <source>
        <dbReference type="ARBA" id="ARBA00022475"/>
    </source>
</evidence>
<dbReference type="EMBL" id="UOFU01000292">
    <property type="protein sequence ID" value="VAX02771.1"/>
    <property type="molecule type" value="Genomic_DNA"/>
</dbReference>
<protein>
    <submittedName>
        <fullName evidence="11">MotA/TolQ/ExbB proton channel family protein</fullName>
    </submittedName>
</protein>
<feature type="domain" description="MotA/TolQ/ExbB proton channel" evidence="10">
    <location>
        <begin position="75"/>
        <end position="197"/>
    </location>
</feature>
<evidence type="ECO:0000313" key="11">
    <source>
        <dbReference type="EMBL" id="VAX02771.1"/>
    </source>
</evidence>
<keyword evidence="5 9" id="KW-0812">Transmembrane</keyword>
<keyword evidence="3" id="KW-0813">Transport</keyword>
<gene>
    <name evidence="11" type="ORF">MNBD_GAMMA20-1559</name>
</gene>
<dbReference type="InterPro" id="IPR002898">
    <property type="entry name" value="MotA_ExbB_proton_chnl"/>
</dbReference>
<organism evidence="11">
    <name type="scientific">hydrothermal vent metagenome</name>
    <dbReference type="NCBI Taxonomy" id="652676"/>
    <lineage>
        <taxon>unclassified sequences</taxon>
        <taxon>metagenomes</taxon>
        <taxon>ecological metagenomes</taxon>
    </lineage>
</organism>
<dbReference type="AlphaFoldDB" id="A0A3B1AM41"/>
<name>A0A3B1AM41_9ZZZZ</name>
<keyword evidence="6" id="KW-0653">Protein transport</keyword>
<evidence type="ECO:0000256" key="9">
    <source>
        <dbReference type="SAM" id="Phobius"/>
    </source>
</evidence>
<evidence type="ECO:0000256" key="3">
    <source>
        <dbReference type="ARBA" id="ARBA00022448"/>
    </source>
</evidence>
<dbReference type="InterPro" id="IPR050790">
    <property type="entry name" value="ExbB/TolQ_transport"/>
</dbReference>
<comment type="similarity">
    <text evidence="2">Belongs to the ExbB/TolQ family.</text>
</comment>
<dbReference type="Pfam" id="PF01618">
    <property type="entry name" value="MotA_ExbB"/>
    <property type="match status" value="1"/>
</dbReference>
<dbReference type="GO" id="GO:0017038">
    <property type="term" value="P:protein import"/>
    <property type="evidence" value="ECO:0007669"/>
    <property type="project" value="TreeGrafter"/>
</dbReference>
<evidence type="ECO:0000256" key="7">
    <source>
        <dbReference type="ARBA" id="ARBA00022989"/>
    </source>
</evidence>
<feature type="transmembrane region" description="Helical" evidence="9">
    <location>
        <begin position="17"/>
        <end position="38"/>
    </location>
</feature>
<keyword evidence="7 9" id="KW-1133">Transmembrane helix</keyword>
<evidence type="ECO:0000256" key="8">
    <source>
        <dbReference type="ARBA" id="ARBA00023136"/>
    </source>
</evidence>
<feature type="transmembrane region" description="Helical" evidence="9">
    <location>
        <begin position="162"/>
        <end position="184"/>
    </location>
</feature>
<evidence type="ECO:0000256" key="6">
    <source>
        <dbReference type="ARBA" id="ARBA00022927"/>
    </source>
</evidence>
<accession>A0A3B1AM41</accession>
<feature type="transmembrane region" description="Helical" evidence="9">
    <location>
        <begin position="117"/>
        <end position="142"/>
    </location>
</feature>
<dbReference type="PANTHER" id="PTHR30625">
    <property type="entry name" value="PROTEIN TOLQ"/>
    <property type="match status" value="1"/>
</dbReference>
<reference evidence="11" key="1">
    <citation type="submission" date="2018-06" db="EMBL/GenBank/DDBJ databases">
        <authorList>
            <person name="Zhirakovskaya E."/>
        </authorList>
    </citation>
    <scope>NUCLEOTIDE SEQUENCE</scope>
</reference>
<keyword evidence="4" id="KW-1003">Cell membrane</keyword>
<dbReference type="GO" id="GO:0005886">
    <property type="term" value="C:plasma membrane"/>
    <property type="evidence" value="ECO:0007669"/>
    <property type="project" value="UniProtKB-SubCell"/>
</dbReference>
<evidence type="ECO:0000256" key="2">
    <source>
        <dbReference type="ARBA" id="ARBA00010442"/>
    </source>
</evidence>